<evidence type="ECO:0000256" key="1">
    <source>
        <dbReference type="ARBA" id="ARBA00004202"/>
    </source>
</evidence>
<comment type="similarity">
    <text evidence="2 6">Belongs to the caveolin family.</text>
</comment>
<sequence>MSDDEIESHYDVPPKQSAELPGPKQFTAPPPAASSKRPEDIGDRILQEEIPLDNRDENHLNDPLNVHFHDIFGEPEQTLHSIDCLWTNSFRVFEVTRLWAYRIISLILGLPVAFCCGLSFAFISFIFIWIFQPARRIFLINYSMIKAIVYGLAGLVVRPVALAVGSCLGNIRIHRSQGERVPEEQLLIV</sequence>
<dbReference type="GO" id="GO:0000139">
    <property type="term" value="C:Golgi membrane"/>
    <property type="evidence" value="ECO:0007669"/>
    <property type="project" value="UniProtKB-SubCell"/>
</dbReference>
<dbReference type="GO" id="GO:0070836">
    <property type="term" value="P:caveola assembly"/>
    <property type="evidence" value="ECO:0007669"/>
    <property type="project" value="InterPro"/>
</dbReference>
<gene>
    <name evidence="9" type="ORF">MSPICULIGERA_LOCUS20575</name>
</gene>
<dbReference type="PANTHER" id="PTHR10844">
    <property type="entry name" value="CAVEOLIN"/>
    <property type="match status" value="1"/>
</dbReference>
<keyword evidence="4 6" id="KW-0333">Golgi apparatus</keyword>
<name>A0AA36D9X4_9BILA</name>
<reference evidence="9" key="1">
    <citation type="submission" date="2023-06" db="EMBL/GenBank/DDBJ databases">
        <authorList>
            <person name="Delattre M."/>
        </authorList>
    </citation>
    <scope>NUCLEOTIDE SEQUENCE</scope>
    <source>
        <strain evidence="9">AF72</strain>
    </source>
</reference>
<comment type="function">
    <text evidence="6">May act as a scaffolding protein within caveolar membranes. Interacts directly with G-protein alpha subunits and can functionally regulate their activity.</text>
</comment>
<feature type="region of interest" description="Disordered" evidence="7">
    <location>
        <begin position="1"/>
        <end position="40"/>
    </location>
</feature>
<feature type="transmembrane region" description="Helical" evidence="8">
    <location>
        <begin position="106"/>
        <end position="131"/>
    </location>
</feature>
<dbReference type="InterPro" id="IPR001612">
    <property type="entry name" value="Caveolin"/>
</dbReference>
<protein>
    <recommendedName>
        <fullName evidence="6">Caveolin</fullName>
    </recommendedName>
</protein>
<organism evidence="9 10">
    <name type="scientific">Mesorhabditis spiculigera</name>
    <dbReference type="NCBI Taxonomy" id="96644"/>
    <lineage>
        <taxon>Eukaryota</taxon>
        <taxon>Metazoa</taxon>
        <taxon>Ecdysozoa</taxon>
        <taxon>Nematoda</taxon>
        <taxon>Chromadorea</taxon>
        <taxon>Rhabditida</taxon>
        <taxon>Rhabditina</taxon>
        <taxon>Rhabditomorpha</taxon>
        <taxon>Rhabditoidea</taxon>
        <taxon>Rhabditidae</taxon>
        <taxon>Mesorhabditinae</taxon>
        <taxon>Mesorhabditis</taxon>
    </lineage>
</organism>
<evidence type="ECO:0000313" key="10">
    <source>
        <dbReference type="Proteomes" id="UP001177023"/>
    </source>
</evidence>
<evidence type="ECO:0000256" key="8">
    <source>
        <dbReference type="SAM" id="Phobius"/>
    </source>
</evidence>
<evidence type="ECO:0000256" key="5">
    <source>
        <dbReference type="ARBA" id="ARBA00023136"/>
    </source>
</evidence>
<dbReference type="Proteomes" id="UP001177023">
    <property type="component" value="Unassembled WGS sequence"/>
</dbReference>
<keyword evidence="8" id="KW-0812">Transmembrane</keyword>
<dbReference type="PANTHER" id="PTHR10844:SF19">
    <property type="entry name" value="CAVEOLIN-2"/>
    <property type="match status" value="1"/>
</dbReference>
<comment type="subcellular location">
    <subcellularLocation>
        <location evidence="1 6">Cell membrane</location>
        <topology evidence="1 6">Peripheral membrane protein</topology>
    </subcellularLocation>
    <subcellularLocation>
        <location evidence="6">Golgi apparatus membrane</location>
        <topology evidence="6">Peripheral membrane protein</topology>
    </subcellularLocation>
    <subcellularLocation>
        <location evidence="6">Membrane</location>
        <location evidence="6">Caveola</location>
        <topology evidence="6">Peripheral membrane protein</topology>
    </subcellularLocation>
</comment>
<comment type="caution">
    <text evidence="9">The sequence shown here is derived from an EMBL/GenBank/DDBJ whole genome shotgun (WGS) entry which is preliminary data.</text>
</comment>
<keyword evidence="10" id="KW-1185">Reference proteome</keyword>
<accession>A0AA36D9X4</accession>
<dbReference type="GO" id="GO:0005901">
    <property type="term" value="C:caveola"/>
    <property type="evidence" value="ECO:0007669"/>
    <property type="project" value="UniProtKB-SubCell"/>
</dbReference>
<evidence type="ECO:0000256" key="3">
    <source>
        <dbReference type="ARBA" id="ARBA00022475"/>
    </source>
</evidence>
<dbReference type="Pfam" id="PF01146">
    <property type="entry name" value="Caveolin"/>
    <property type="match status" value="1"/>
</dbReference>
<keyword evidence="5 6" id="KW-0472">Membrane</keyword>
<proteinExistence type="inferred from homology"/>
<dbReference type="GO" id="GO:0060090">
    <property type="term" value="F:molecular adaptor activity"/>
    <property type="evidence" value="ECO:0007669"/>
    <property type="project" value="TreeGrafter"/>
</dbReference>
<evidence type="ECO:0000256" key="7">
    <source>
        <dbReference type="SAM" id="MobiDB-lite"/>
    </source>
</evidence>
<dbReference type="AlphaFoldDB" id="A0AA36D9X4"/>
<evidence type="ECO:0000256" key="6">
    <source>
        <dbReference type="RuleBase" id="RU000680"/>
    </source>
</evidence>
<feature type="transmembrane region" description="Helical" evidence="8">
    <location>
        <begin position="147"/>
        <end position="171"/>
    </location>
</feature>
<dbReference type="EMBL" id="CATQJA010002664">
    <property type="protein sequence ID" value="CAJ0582444.1"/>
    <property type="molecule type" value="Genomic_DNA"/>
</dbReference>
<keyword evidence="3 6" id="KW-1003">Cell membrane</keyword>
<evidence type="ECO:0000256" key="2">
    <source>
        <dbReference type="ARBA" id="ARBA00010988"/>
    </source>
</evidence>
<evidence type="ECO:0000313" key="9">
    <source>
        <dbReference type="EMBL" id="CAJ0582444.1"/>
    </source>
</evidence>
<keyword evidence="8" id="KW-1133">Transmembrane helix</keyword>
<evidence type="ECO:0000256" key="4">
    <source>
        <dbReference type="ARBA" id="ARBA00023034"/>
    </source>
</evidence>
<feature type="non-terminal residue" evidence="9">
    <location>
        <position position="189"/>
    </location>
</feature>